<dbReference type="PROSITE" id="PS51746">
    <property type="entry name" value="PPM_2"/>
    <property type="match status" value="1"/>
</dbReference>
<dbReference type="InterPro" id="IPR001932">
    <property type="entry name" value="PPM-type_phosphatase-like_dom"/>
</dbReference>
<keyword evidence="3" id="KW-1185">Reference proteome</keyword>
<dbReference type="SUPFAM" id="SSF81606">
    <property type="entry name" value="PP2C-like"/>
    <property type="match status" value="1"/>
</dbReference>
<dbReference type="SMART" id="SM00331">
    <property type="entry name" value="PP2C_SIG"/>
    <property type="match status" value="1"/>
</dbReference>
<protein>
    <submittedName>
        <fullName evidence="2">Putative Serine/threonine phosphatase stp</fullName>
        <ecNumber evidence="2">3.1.3.16</ecNumber>
    </submittedName>
</protein>
<dbReference type="SMART" id="SM00332">
    <property type="entry name" value="PP2Cc"/>
    <property type="match status" value="1"/>
</dbReference>
<name>A0A2U3QFJ7_9BACT</name>
<accession>A0A2U3QFJ7</accession>
<dbReference type="CDD" id="cd00143">
    <property type="entry name" value="PP2Cc"/>
    <property type="match status" value="1"/>
</dbReference>
<organism evidence="2 3">
    <name type="scientific">Candidatus Sulfobium mesophilum</name>
    <dbReference type="NCBI Taxonomy" id="2016548"/>
    <lineage>
        <taxon>Bacteria</taxon>
        <taxon>Pseudomonadati</taxon>
        <taxon>Nitrospirota</taxon>
        <taxon>Nitrospiria</taxon>
        <taxon>Nitrospirales</taxon>
        <taxon>Nitrospiraceae</taxon>
        <taxon>Candidatus Sulfobium</taxon>
    </lineage>
</organism>
<gene>
    <name evidence="2" type="ORF">NBG4_20018</name>
</gene>
<feature type="domain" description="PPM-type phosphatase" evidence="1">
    <location>
        <begin position="4"/>
        <end position="252"/>
    </location>
</feature>
<dbReference type="EC" id="3.1.3.16" evidence="2"/>
<dbReference type="Pfam" id="PF13672">
    <property type="entry name" value="PP2C_2"/>
    <property type="match status" value="1"/>
</dbReference>
<dbReference type="PANTHER" id="PTHR47992">
    <property type="entry name" value="PROTEIN PHOSPHATASE"/>
    <property type="match status" value="1"/>
</dbReference>
<evidence type="ECO:0000313" key="3">
    <source>
        <dbReference type="Proteomes" id="UP000245125"/>
    </source>
</evidence>
<evidence type="ECO:0000259" key="1">
    <source>
        <dbReference type="PROSITE" id="PS51746"/>
    </source>
</evidence>
<proteinExistence type="predicted"/>
<sequence length="255" mass="28322">MRIQASYISNIGTTRKKNEDSLLINDILVCDADMDSADEVTSSDERQIYVVADGMGGHQMGEIASRTVLEVFRQRYKDIENEADISDVVFFAKDALDRLAGDDNLRYGMGTTVSGIFFGHNEVFVFNCGDSRVYLLRDGALERLTKDHSLVQELVDIGTITESEMRFHPQKNIVTSAVVADLHGGLPDVDAKAMKMSDDSTFLICTDGLWESMGREEMEECFRDMEKTVECLLKGAIAGGGRDNISAIVVRIRDI</sequence>
<dbReference type="AlphaFoldDB" id="A0A2U3QFJ7"/>
<dbReference type="GO" id="GO:0004722">
    <property type="term" value="F:protein serine/threonine phosphatase activity"/>
    <property type="evidence" value="ECO:0007669"/>
    <property type="project" value="UniProtKB-EC"/>
</dbReference>
<dbReference type="Proteomes" id="UP000245125">
    <property type="component" value="Unassembled WGS sequence"/>
</dbReference>
<dbReference type="Gene3D" id="3.60.40.10">
    <property type="entry name" value="PPM-type phosphatase domain"/>
    <property type="match status" value="1"/>
</dbReference>
<reference evidence="3" key="1">
    <citation type="submission" date="2018-03" db="EMBL/GenBank/DDBJ databases">
        <authorList>
            <person name="Zecchin S."/>
        </authorList>
    </citation>
    <scope>NUCLEOTIDE SEQUENCE [LARGE SCALE GENOMIC DNA]</scope>
</reference>
<keyword evidence="2" id="KW-0378">Hydrolase</keyword>
<dbReference type="InterPro" id="IPR036457">
    <property type="entry name" value="PPM-type-like_dom_sf"/>
</dbReference>
<dbReference type="InterPro" id="IPR015655">
    <property type="entry name" value="PP2C"/>
</dbReference>
<dbReference type="EMBL" id="OUUY01000064">
    <property type="protein sequence ID" value="SPQ00212.1"/>
    <property type="molecule type" value="Genomic_DNA"/>
</dbReference>
<evidence type="ECO:0000313" key="2">
    <source>
        <dbReference type="EMBL" id="SPQ00212.1"/>
    </source>
</evidence>